<dbReference type="GO" id="GO:0005886">
    <property type="term" value="C:plasma membrane"/>
    <property type="evidence" value="ECO:0007669"/>
    <property type="project" value="UniProtKB-SubCell"/>
</dbReference>
<dbReference type="SUPFAM" id="SSF103054">
    <property type="entry name" value="General secretion pathway protein M, EpsM"/>
    <property type="match status" value="1"/>
</dbReference>
<comment type="similarity">
    <text evidence="2 10">Belongs to the GSP M family.</text>
</comment>
<feature type="transmembrane region" description="Helical" evidence="11">
    <location>
        <begin position="21"/>
        <end position="39"/>
    </location>
</feature>
<dbReference type="RefSeq" id="WP_005472517.1">
    <property type="nucleotide sequence ID" value="NZ_JAVHXF010000088.1"/>
</dbReference>
<protein>
    <recommendedName>
        <fullName evidence="10">Type II secretion system protein M</fullName>
        <shortName evidence="10">T2SS protein M</shortName>
    </recommendedName>
    <alternativeName>
        <fullName evidence="10">General secretion pathway protein M</fullName>
    </alternativeName>
</protein>
<evidence type="ECO:0000313" key="13">
    <source>
        <dbReference type="Proteomes" id="UP000030451"/>
    </source>
</evidence>
<comment type="function">
    <text evidence="10">Inner membrane component of the type II secretion system required for the energy-dependent secretion of extracellular factors such as proteases and toxins from the periplasm.</text>
</comment>
<evidence type="ECO:0000256" key="1">
    <source>
        <dbReference type="ARBA" id="ARBA00004377"/>
    </source>
</evidence>
<dbReference type="GO" id="GO:0015627">
    <property type="term" value="C:type II protein secretion system complex"/>
    <property type="evidence" value="ECO:0007669"/>
    <property type="project" value="InterPro"/>
</dbReference>
<accession>A0A0A5HPQ7</accession>
<dbReference type="Pfam" id="PF04612">
    <property type="entry name" value="T2SSM"/>
    <property type="match status" value="1"/>
</dbReference>
<evidence type="ECO:0000313" key="12">
    <source>
        <dbReference type="EMBL" id="KGY07507.1"/>
    </source>
</evidence>
<dbReference type="InterPro" id="IPR023229">
    <property type="entry name" value="T2SS_M_periplasmic_sf"/>
</dbReference>
<organism evidence="12 13">
    <name type="scientific">Photobacterium sp. (strain ATCC 43367)</name>
    <dbReference type="NCBI Taxonomy" id="379097"/>
    <lineage>
        <taxon>Bacteria</taxon>
        <taxon>Pseudomonadati</taxon>
        <taxon>Pseudomonadota</taxon>
        <taxon>Gammaproteobacteria</taxon>
        <taxon>Vibrionales</taxon>
        <taxon>Vibrionaceae</taxon>
        <taxon>Vibrio</taxon>
        <taxon>Vibrio oreintalis group</taxon>
    </lineage>
</organism>
<evidence type="ECO:0000256" key="11">
    <source>
        <dbReference type="SAM" id="Phobius"/>
    </source>
</evidence>
<dbReference type="Proteomes" id="UP000030451">
    <property type="component" value="Unassembled WGS sequence"/>
</dbReference>
<evidence type="ECO:0000256" key="5">
    <source>
        <dbReference type="ARBA" id="ARBA00022519"/>
    </source>
</evidence>
<dbReference type="PIRSF" id="PIRSF006291">
    <property type="entry name" value="GspM"/>
    <property type="match status" value="1"/>
</dbReference>
<sequence length="163" mass="18562">MNALLAPLQTWWSKITPREQRLVMICSAFIALGSLYWGVIQPVSERAEAAQMRIQSEKQLLSWVKEKADEISQLRSQTGKVVSGQPLNQAVSSSARRYKVELVRVQPRGEQLQVWIAPMPFNQFVEWITALQEDHGILVSFLDIDKGDREGMVEVKRLQLTKG</sequence>
<proteinExistence type="inferred from homology"/>
<evidence type="ECO:0000256" key="10">
    <source>
        <dbReference type="PIRNR" id="PIRNR006291"/>
    </source>
</evidence>
<evidence type="ECO:0000256" key="3">
    <source>
        <dbReference type="ARBA" id="ARBA00022448"/>
    </source>
</evidence>
<keyword evidence="3 10" id="KW-0813">Transport</keyword>
<keyword evidence="6 11" id="KW-0812">Transmembrane</keyword>
<dbReference type="OrthoDB" id="6624834at2"/>
<dbReference type="InterPro" id="IPR007690">
    <property type="entry name" value="T2SS_GspM"/>
</dbReference>
<dbReference type="AlphaFoldDB" id="A0A0A5HPQ7"/>
<keyword evidence="4 10" id="KW-1003">Cell membrane</keyword>
<evidence type="ECO:0000256" key="9">
    <source>
        <dbReference type="ARBA" id="ARBA00023136"/>
    </source>
</evidence>
<evidence type="ECO:0000256" key="7">
    <source>
        <dbReference type="ARBA" id="ARBA00022927"/>
    </source>
</evidence>
<evidence type="ECO:0000256" key="8">
    <source>
        <dbReference type="ARBA" id="ARBA00022989"/>
    </source>
</evidence>
<reference evidence="12 13" key="1">
    <citation type="submission" date="2014-10" db="EMBL/GenBank/DDBJ databases">
        <title>Genome sequencing of Vibrio sinaloensis T08.</title>
        <authorList>
            <person name="Chan K.-G."/>
            <person name="Mohamad N.I."/>
        </authorList>
    </citation>
    <scope>NUCLEOTIDE SEQUENCE [LARGE SCALE GENOMIC DNA]</scope>
    <source>
        <strain evidence="12 13">T08</strain>
    </source>
</reference>
<evidence type="ECO:0000256" key="4">
    <source>
        <dbReference type="ARBA" id="ARBA00022475"/>
    </source>
</evidence>
<dbReference type="STRING" id="379097.SE23_17520"/>
<keyword evidence="7 10" id="KW-0653">Protein transport</keyword>
<dbReference type="GO" id="GO:0015628">
    <property type="term" value="P:protein secretion by the type II secretion system"/>
    <property type="evidence" value="ECO:0007669"/>
    <property type="project" value="InterPro"/>
</dbReference>
<evidence type="ECO:0000256" key="2">
    <source>
        <dbReference type="ARBA" id="ARBA00010637"/>
    </source>
</evidence>
<gene>
    <name evidence="12" type="ORF">NM06_17000</name>
</gene>
<comment type="subcellular location">
    <subcellularLocation>
        <location evidence="1">Cell inner membrane</location>
        <topology evidence="1">Single-pass membrane protein</topology>
    </subcellularLocation>
</comment>
<keyword evidence="5 10" id="KW-0997">Cell inner membrane</keyword>
<name>A0A0A5HPQ7_PHOS4</name>
<dbReference type="EMBL" id="JRWP01000044">
    <property type="protein sequence ID" value="KGY07507.1"/>
    <property type="molecule type" value="Genomic_DNA"/>
</dbReference>
<dbReference type="Gene3D" id="3.30.1360.100">
    <property type="entry name" value="General secretion pathway protein M, EpsM"/>
    <property type="match status" value="1"/>
</dbReference>
<comment type="caution">
    <text evidence="12">The sequence shown here is derived from an EMBL/GenBank/DDBJ whole genome shotgun (WGS) entry which is preliminary data.</text>
</comment>
<evidence type="ECO:0000256" key="6">
    <source>
        <dbReference type="ARBA" id="ARBA00022692"/>
    </source>
</evidence>
<keyword evidence="8 11" id="KW-1133">Transmembrane helix</keyword>
<keyword evidence="9 10" id="KW-0472">Membrane</keyword>